<proteinExistence type="predicted"/>
<keyword evidence="8" id="KW-1185">Reference proteome</keyword>
<dbReference type="AlphaFoldDB" id="A0A1W1VZV6"/>
<evidence type="ECO:0000256" key="2">
    <source>
        <dbReference type="ARBA" id="ARBA00022475"/>
    </source>
</evidence>
<dbReference type="CDD" id="cd16914">
    <property type="entry name" value="EcfT"/>
    <property type="match status" value="1"/>
</dbReference>
<feature type="transmembrane region" description="Helical" evidence="6">
    <location>
        <begin position="29"/>
        <end position="60"/>
    </location>
</feature>
<keyword evidence="4 6" id="KW-1133">Transmembrane helix</keyword>
<dbReference type="InterPro" id="IPR051611">
    <property type="entry name" value="ECF_transporter_component"/>
</dbReference>
<feature type="transmembrane region" description="Helical" evidence="6">
    <location>
        <begin position="112"/>
        <end position="132"/>
    </location>
</feature>
<reference evidence="7 8" key="1">
    <citation type="submission" date="2017-04" db="EMBL/GenBank/DDBJ databases">
        <authorList>
            <person name="Afonso C.L."/>
            <person name="Miller P.J."/>
            <person name="Scott M.A."/>
            <person name="Spackman E."/>
            <person name="Goraichik I."/>
            <person name="Dimitrov K.M."/>
            <person name="Suarez D.L."/>
            <person name="Swayne D.E."/>
        </authorList>
    </citation>
    <scope>NUCLEOTIDE SEQUENCE [LARGE SCALE GENOMIC DNA]</scope>
    <source>
        <strain evidence="7 8">ToBE</strain>
    </source>
</reference>
<dbReference type="Proteomes" id="UP000192569">
    <property type="component" value="Chromosome I"/>
</dbReference>
<feature type="transmembrane region" description="Helical" evidence="6">
    <location>
        <begin position="144"/>
        <end position="166"/>
    </location>
</feature>
<dbReference type="InterPro" id="IPR003339">
    <property type="entry name" value="ABC/ECF_trnsptr_transmembrane"/>
</dbReference>
<evidence type="ECO:0000256" key="4">
    <source>
        <dbReference type="ARBA" id="ARBA00022989"/>
    </source>
</evidence>
<protein>
    <submittedName>
        <fullName evidence="7">Cobalt/nickel transport system permease protein</fullName>
    </submittedName>
</protein>
<keyword evidence="3 6" id="KW-0812">Transmembrane</keyword>
<organism evidence="7 8">
    <name type="scientific">Thermanaeromonas toyohensis ToBE</name>
    <dbReference type="NCBI Taxonomy" id="698762"/>
    <lineage>
        <taxon>Bacteria</taxon>
        <taxon>Bacillati</taxon>
        <taxon>Bacillota</taxon>
        <taxon>Clostridia</taxon>
        <taxon>Neomoorellales</taxon>
        <taxon>Neomoorellaceae</taxon>
        <taxon>Thermanaeromonas</taxon>
    </lineage>
</organism>
<dbReference type="EMBL" id="LT838272">
    <property type="protein sequence ID" value="SMB98899.1"/>
    <property type="molecule type" value="Genomic_DNA"/>
</dbReference>
<evidence type="ECO:0000313" key="7">
    <source>
        <dbReference type="EMBL" id="SMB98899.1"/>
    </source>
</evidence>
<dbReference type="PANTHER" id="PTHR34857:SF2">
    <property type="entry name" value="SLL0384 PROTEIN"/>
    <property type="match status" value="1"/>
</dbReference>
<keyword evidence="5 6" id="KW-0472">Membrane</keyword>
<evidence type="ECO:0000256" key="6">
    <source>
        <dbReference type="SAM" id="Phobius"/>
    </source>
</evidence>
<evidence type="ECO:0000256" key="1">
    <source>
        <dbReference type="ARBA" id="ARBA00004651"/>
    </source>
</evidence>
<dbReference type="NCBIfam" id="TIGR02454">
    <property type="entry name" value="ECF_T_CbiQ"/>
    <property type="match status" value="1"/>
</dbReference>
<evidence type="ECO:0000256" key="3">
    <source>
        <dbReference type="ARBA" id="ARBA00022692"/>
    </source>
</evidence>
<feature type="transmembrane region" description="Helical" evidence="6">
    <location>
        <begin position="186"/>
        <end position="208"/>
    </location>
</feature>
<dbReference type="Pfam" id="PF02361">
    <property type="entry name" value="CbiQ"/>
    <property type="match status" value="1"/>
</dbReference>
<comment type="subcellular location">
    <subcellularLocation>
        <location evidence="1">Cell membrane</location>
        <topology evidence="1">Multi-pass membrane protein</topology>
    </subcellularLocation>
</comment>
<keyword evidence="2" id="KW-1003">Cell membrane</keyword>
<dbReference type="STRING" id="698762.SAMN00808754_2615"/>
<dbReference type="InterPro" id="IPR012809">
    <property type="entry name" value="ECF_CbiQ"/>
</dbReference>
<dbReference type="GO" id="GO:0006824">
    <property type="term" value="P:cobalt ion transport"/>
    <property type="evidence" value="ECO:0007669"/>
    <property type="project" value="InterPro"/>
</dbReference>
<accession>A0A1W1VZV6</accession>
<feature type="transmembrane region" description="Helical" evidence="6">
    <location>
        <begin position="72"/>
        <end position="92"/>
    </location>
</feature>
<sequence>MCNPAAKIEFGQEKRGSCLHRLDPRVKVVALLGFTALVTTLTSLFLLSLGIAFLIFLIGVARLGRRGVIKRLSWAGAVSGPLLVLLSLVTPGTPWQELRVGTLIFTFTLEGARLAVVLTLRLVNALLALYLLTESTPFRDLMLAFRSLYVPPLLVLLIEFTVRYTLVFTQELKRMMLARQARGFRVGRSLLDMATFSTLGQLIGALFLRSFKRSERIYYAMLARGFNGVSPAAWPAAAGSPAARLNKEDLALGALILAWALTLRLLELGVGEWRELLL</sequence>
<evidence type="ECO:0000256" key="5">
    <source>
        <dbReference type="ARBA" id="ARBA00023136"/>
    </source>
</evidence>
<dbReference type="PANTHER" id="PTHR34857">
    <property type="entry name" value="SLL0384 PROTEIN"/>
    <property type="match status" value="1"/>
</dbReference>
<dbReference type="RefSeq" id="WP_172839162.1">
    <property type="nucleotide sequence ID" value="NZ_LT838272.1"/>
</dbReference>
<gene>
    <name evidence="7" type="ORF">SAMN00808754_2615</name>
</gene>
<dbReference type="GO" id="GO:0043190">
    <property type="term" value="C:ATP-binding cassette (ABC) transporter complex"/>
    <property type="evidence" value="ECO:0007669"/>
    <property type="project" value="InterPro"/>
</dbReference>
<evidence type="ECO:0000313" key="8">
    <source>
        <dbReference type="Proteomes" id="UP000192569"/>
    </source>
</evidence>
<name>A0A1W1VZV6_9FIRM</name>